<keyword evidence="6" id="KW-1185">Reference proteome</keyword>
<accession>A0ABV5N3V5</accession>
<dbReference type="RefSeq" id="WP_381347724.1">
    <property type="nucleotide sequence ID" value="NZ_JBHMCY010000036.1"/>
</dbReference>
<dbReference type="InterPro" id="IPR036388">
    <property type="entry name" value="WH-like_DNA-bd_sf"/>
</dbReference>
<dbReference type="Gene3D" id="1.10.10.10">
    <property type="entry name" value="Winged helix-like DNA-binding domain superfamily/Winged helix DNA-binding domain"/>
    <property type="match status" value="1"/>
</dbReference>
<keyword evidence="2" id="KW-0238">DNA-binding</keyword>
<evidence type="ECO:0000256" key="1">
    <source>
        <dbReference type="ARBA" id="ARBA00023015"/>
    </source>
</evidence>
<dbReference type="PANTHER" id="PTHR43537:SF24">
    <property type="entry name" value="GLUCONATE OPERON TRANSCRIPTIONAL REPRESSOR"/>
    <property type="match status" value="1"/>
</dbReference>
<dbReference type="Proteomes" id="UP001589709">
    <property type="component" value="Unassembled WGS sequence"/>
</dbReference>
<dbReference type="InterPro" id="IPR008920">
    <property type="entry name" value="TF_FadR/GntR_C"/>
</dbReference>
<dbReference type="Gene3D" id="1.20.120.530">
    <property type="entry name" value="GntR ligand-binding domain-like"/>
    <property type="match status" value="1"/>
</dbReference>
<dbReference type="SUPFAM" id="SSF48008">
    <property type="entry name" value="GntR ligand-binding domain-like"/>
    <property type="match status" value="1"/>
</dbReference>
<evidence type="ECO:0000313" key="5">
    <source>
        <dbReference type="EMBL" id="MFB9464886.1"/>
    </source>
</evidence>
<dbReference type="SMART" id="SM00895">
    <property type="entry name" value="FCD"/>
    <property type="match status" value="1"/>
</dbReference>
<dbReference type="SMART" id="SM00345">
    <property type="entry name" value="HTH_GNTR"/>
    <property type="match status" value="1"/>
</dbReference>
<dbReference type="PROSITE" id="PS50949">
    <property type="entry name" value="HTH_GNTR"/>
    <property type="match status" value="1"/>
</dbReference>
<sequence length="233" mass="25564">MRSVATKMVSAVDLVVHEIRRSILSGELPPGQPFTVPALTEHLGVSHVPVREALRQLEAQGLVVLSPSRSAMVTPLDPDDLRMIYRLRMTVEPELAALAAPARTDAALDALDGLVRVTFRQVLGEACWEPHRSFHSALIEPAASDWDRRMLVPLWDASERYTRLVFDPVEAPESFAHDHAHAHDELVAAARSRDPRRVRDAVREHLEHNLNTMLAGMGNLGSGPTGFGSSATA</sequence>
<keyword evidence="1" id="KW-0805">Transcription regulation</keyword>
<dbReference type="InterPro" id="IPR011711">
    <property type="entry name" value="GntR_C"/>
</dbReference>
<dbReference type="InterPro" id="IPR036390">
    <property type="entry name" value="WH_DNA-bd_sf"/>
</dbReference>
<dbReference type="CDD" id="cd07377">
    <property type="entry name" value="WHTH_GntR"/>
    <property type="match status" value="1"/>
</dbReference>
<dbReference type="Pfam" id="PF00392">
    <property type="entry name" value="GntR"/>
    <property type="match status" value="1"/>
</dbReference>
<keyword evidence="3" id="KW-0804">Transcription</keyword>
<gene>
    <name evidence="5" type="ORF">ACFF45_19770</name>
</gene>
<evidence type="ECO:0000259" key="4">
    <source>
        <dbReference type="PROSITE" id="PS50949"/>
    </source>
</evidence>
<evidence type="ECO:0000313" key="6">
    <source>
        <dbReference type="Proteomes" id="UP001589709"/>
    </source>
</evidence>
<feature type="domain" description="HTH gntR-type" evidence="4">
    <location>
        <begin position="9"/>
        <end position="76"/>
    </location>
</feature>
<dbReference type="EMBL" id="JBHMCY010000036">
    <property type="protein sequence ID" value="MFB9464886.1"/>
    <property type="molecule type" value="Genomic_DNA"/>
</dbReference>
<comment type="caution">
    <text evidence="5">The sequence shown here is derived from an EMBL/GenBank/DDBJ whole genome shotgun (WGS) entry which is preliminary data.</text>
</comment>
<evidence type="ECO:0000256" key="2">
    <source>
        <dbReference type="ARBA" id="ARBA00023125"/>
    </source>
</evidence>
<organism evidence="5 6">
    <name type="scientific">Streptomyces cinereospinus</name>
    <dbReference type="NCBI Taxonomy" id="285561"/>
    <lineage>
        <taxon>Bacteria</taxon>
        <taxon>Bacillati</taxon>
        <taxon>Actinomycetota</taxon>
        <taxon>Actinomycetes</taxon>
        <taxon>Kitasatosporales</taxon>
        <taxon>Streptomycetaceae</taxon>
        <taxon>Streptomyces</taxon>
    </lineage>
</organism>
<dbReference type="InterPro" id="IPR000524">
    <property type="entry name" value="Tscrpt_reg_HTH_GntR"/>
</dbReference>
<reference evidence="5 6" key="1">
    <citation type="submission" date="2024-09" db="EMBL/GenBank/DDBJ databases">
        <authorList>
            <person name="Sun Q."/>
            <person name="Mori K."/>
        </authorList>
    </citation>
    <scope>NUCLEOTIDE SEQUENCE [LARGE SCALE GENOMIC DNA]</scope>
    <source>
        <strain evidence="5 6">JCM 6917</strain>
    </source>
</reference>
<protein>
    <submittedName>
        <fullName evidence="5">GntR family transcriptional regulator</fullName>
    </submittedName>
</protein>
<dbReference type="PANTHER" id="PTHR43537">
    <property type="entry name" value="TRANSCRIPTIONAL REGULATOR, GNTR FAMILY"/>
    <property type="match status" value="1"/>
</dbReference>
<dbReference type="Pfam" id="PF07729">
    <property type="entry name" value="FCD"/>
    <property type="match status" value="1"/>
</dbReference>
<proteinExistence type="predicted"/>
<dbReference type="SUPFAM" id="SSF46785">
    <property type="entry name" value="Winged helix' DNA-binding domain"/>
    <property type="match status" value="1"/>
</dbReference>
<name>A0ABV5N3V5_9ACTN</name>
<evidence type="ECO:0000256" key="3">
    <source>
        <dbReference type="ARBA" id="ARBA00023163"/>
    </source>
</evidence>